<dbReference type="InterPro" id="IPR000582">
    <property type="entry name" value="Acyl-CoA-binding_protein"/>
</dbReference>
<dbReference type="PANTHER" id="PTHR23310">
    <property type="entry name" value="ACYL-COA-BINDING PROTEIN, ACBP"/>
    <property type="match status" value="1"/>
</dbReference>
<keyword evidence="3" id="KW-1133">Transmembrane helix</keyword>
<proteinExistence type="inferred from homology"/>
<evidence type="ECO:0000256" key="3">
    <source>
        <dbReference type="SAM" id="Phobius"/>
    </source>
</evidence>
<dbReference type="InterPro" id="IPR035984">
    <property type="entry name" value="Acyl-CoA-binding_sf"/>
</dbReference>
<name>A0ABD3TA98_9LAMI</name>
<dbReference type="InterPro" id="IPR014352">
    <property type="entry name" value="FERM/acyl-CoA-bd_prot_sf"/>
</dbReference>
<accession>A0ABD3TA98</accession>
<evidence type="ECO:0000259" key="4">
    <source>
        <dbReference type="PROSITE" id="PS51228"/>
    </source>
</evidence>
<protein>
    <recommendedName>
        <fullName evidence="4">ACB domain-containing protein</fullName>
    </recommendedName>
</protein>
<dbReference type="PANTHER" id="PTHR23310:SF105">
    <property type="entry name" value="ACYL-COA-BINDING DOMAIN-CONTAINING PROTEIN 5"/>
    <property type="match status" value="1"/>
</dbReference>
<evidence type="ECO:0000256" key="2">
    <source>
        <dbReference type="ARBA" id="ARBA00023121"/>
    </source>
</evidence>
<sequence length="227" mass="26043">MHTLDILLFCVVGFTVVVFLILDSLEERKKSCHEAKQGRVFFDFEGEYTTGSSVEKSVEVSNDQEAEKEVVFENFKKVGTQEIEEVEENFIHEDSEKSDFSSGKTRVDDVEDNYEGEDELFEDWEGIERTELEKIFGKAVVYMSCKDNAAQISKDLNLLLYGLQKVVLEGPCYGSQPMALNVSARSNWNAWQKVGNMSREMAMEKYIDVLSKAIPKWKVEQTLIHHE</sequence>
<dbReference type="Pfam" id="PF00887">
    <property type="entry name" value="ACBP"/>
    <property type="match status" value="1"/>
</dbReference>
<dbReference type="Gene3D" id="1.20.80.10">
    <property type="match status" value="1"/>
</dbReference>
<reference evidence="5 6" key="1">
    <citation type="submission" date="2024-12" db="EMBL/GenBank/DDBJ databases">
        <title>The unique morphological basis and parallel evolutionary history of personate flowers in Penstemon.</title>
        <authorList>
            <person name="Depatie T.H."/>
            <person name="Wessinger C.A."/>
        </authorList>
    </citation>
    <scope>NUCLEOTIDE SEQUENCE [LARGE SCALE GENOMIC DNA]</scope>
    <source>
        <strain evidence="5">WTNN_2</strain>
        <tissue evidence="5">Leaf</tissue>
    </source>
</reference>
<keyword evidence="6" id="KW-1185">Reference proteome</keyword>
<organism evidence="5 6">
    <name type="scientific">Penstemon smallii</name>
    <dbReference type="NCBI Taxonomy" id="265156"/>
    <lineage>
        <taxon>Eukaryota</taxon>
        <taxon>Viridiplantae</taxon>
        <taxon>Streptophyta</taxon>
        <taxon>Embryophyta</taxon>
        <taxon>Tracheophyta</taxon>
        <taxon>Spermatophyta</taxon>
        <taxon>Magnoliopsida</taxon>
        <taxon>eudicotyledons</taxon>
        <taxon>Gunneridae</taxon>
        <taxon>Pentapetalae</taxon>
        <taxon>asterids</taxon>
        <taxon>lamiids</taxon>
        <taxon>Lamiales</taxon>
        <taxon>Plantaginaceae</taxon>
        <taxon>Cheloneae</taxon>
        <taxon>Penstemon</taxon>
    </lineage>
</organism>
<comment type="caution">
    <text evidence="5">The sequence shown here is derived from an EMBL/GenBank/DDBJ whole genome shotgun (WGS) entry which is preliminary data.</text>
</comment>
<dbReference type="SUPFAM" id="SSF47027">
    <property type="entry name" value="Acyl-CoA binding protein"/>
    <property type="match status" value="1"/>
</dbReference>
<evidence type="ECO:0000313" key="5">
    <source>
        <dbReference type="EMBL" id="KAL3833272.1"/>
    </source>
</evidence>
<dbReference type="Proteomes" id="UP001634393">
    <property type="component" value="Unassembled WGS sequence"/>
</dbReference>
<dbReference type="GO" id="GO:0000062">
    <property type="term" value="F:fatty-acyl-CoA binding"/>
    <property type="evidence" value="ECO:0007669"/>
    <property type="project" value="UniProtKB-ARBA"/>
</dbReference>
<keyword evidence="3" id="KW-0472">Membrane</keyword>
<dbReference type="AlphaFoldDB" id="A0ABD3TA98"/>
<keyword evidence="2" id="KW-0446">Lipid-binding</keyword>
<evidence type="ECO:0000256" key="1">
    <source>
        <dbReference type="ARBA" id="ARBA00005567"/>
    </source>
</evidence>
<dbReference type="EMBL" id="JBJXBP010000004">
    <property type="protein sequence ID" value="KAL3833272.1"/>
    <property type="molecule type" value="Genomic_DNA"/>
</dbReference>
<keyword evidence="3" id="KW-0812">Transmembrane</keyword>
<feature type="domain" description="ACB" evidence="4">
    <location>
        <begin position="132"/>
        <end position="219"/>
    </location>
</feature>
<comment type="similarity">
    <text evidence="1">Belongs to the ACBP family.</text>
</comment>
<gene>
    <name evidence="5" type="ORF">ACJIZ3_008008</name>
</gene>
<dbReference type="PROSITE" id="PS51228">
    <property type="entry name" value="ACB_2"/>
    <property type="match status" value="1"/>
</dbReference>
<evidence type="ECO:0000313" key="6">
    <source>
        <dbReference type="Proteomes" id="UP001634393"/>
    </source>
</evidence>
<feature type="transmembrane region" description="Helical" evidence="3">
    <location>
        <begin position="6"/>
        <end position="25"/>
    </location>
</feature>